<proteinExistence type="predicted"/>
<reference evidence="2" key="1">
    <citation type="journal article" date="2021" name="PeerJ">
        <title>Extensive microbial diversity within the chicken gut microbiome revealed by metagenomics and culture.</title>
        <authorList>
            <person name="Gilroy R."/>
            <person name="Ravi A."/>
            <person name="Getino M."/>
            <person name="Pursley I."/>
            <person name="Horton D.L."/>
            <person name="Alikhan N.F."/>
            <person name="Baker D."/>
            <person name="Gharbi K."/>
            <person name="Hall N."/>
            <person name="Watson M."/>
            <person name="Adriaenssens E.M."/>
            <person name="Foster-Nyarko E."/>
            <person name="Jarju S."/>
            <person name="Secka A."/>
            <person name="Antonio M."/>
            <person name="Oren A."/>
            <person name="Chaudhuri R.R."/>
            <person name="La Ragione R."/>
            <person name="Hildebrand F."/>
            <person name="Pallen M.J."/>
        </authorList>
    </citation>
    <scope>NUCLEOTIDE SEQUENCE</scope>
    <source>
        <strain evidence="2">811</strain>
    </source>
</reference>
<keyword evidence="2" id="KW-0489">Methyltransferase</keyword>
<dbReference type="GO" id="GO:0032259">
    <property type="term" value="P:methylation"/>
    <property type="evidence" value="ECO:0007669"/>
    <property type="project" value="UniProtKB-KW"/>
</dbReference>
<dbReference type="AlphaFoldDB" id="A0A9D1V6G2"/>
<name>A0A9D1V6G2_9FIRM</name>
<dbReference type="CDD" id="cd02440">
    <property type="entry name" value="AdoMet_MTases"/>
    <property type="match status" value="1"/>
</dbReference>
<gene>
    <name evidence="2" type="ORF">H9741_00560</name>
</gene>
<feature type="domain" description="Methyltransferase type 11" evidence="1">
    <location>
        <begin position="53"/>
        <end position="145"/>
    </location>
</feature>
<dbReference type="Gene3D" id="3.40.50.150">
    <property type="entry name" value="Vaccinia Virus protein VP39"/>
    <property type="match status" value="1"/>
</dbReference>
<dbReference type="SUPFAM" id="SSF53335">
    <property type="entry name" value="S-adenosyl-L-methionine-dependent methyltransferases"/>
    <property type="match status" value="1"/>
</dbReference>
<evidence type="ECO:0000313" key="2">
    <source>
        <dbReference type="EMBL" id="HIX06947.1"/>
    </source>
</evidence>
<dbReference type="InterPro" id="IPR013216">
    <property type="entry name" value="Methyltransf_11"/>
</dbReference>
<organism evidence="2 3">
    <name type="scientific">Candidatus Borkfalkia faecipullorum</name>
    <dbReference type="NCBI Taxonomy" id="2838510"/>
    <lineage>
        <taxon>Bacteria</taxon>
        <taxon>Bacillati</taxon>
        <taxon>Bacillota</taxon>
        <taxon>Clostridia</taxon>
        <taxon>Christensenellales</taxon>
        <taxon>Christensenellaceae</taxon>
        <taxon>Candidatus Borkfalkia</taxon>
    </lineage>
</organism>
<accession>A0A9D1V6G2</accession>
<dbReference type="PANTHER" id="PTHR43861">
    <property type="entry name" value="TRANS-ACONITATE 2-METHYLTRANSFERASE-RELATED"/>
    <property type="match status" value="1"/>
</dbReference>
<evidence type="ECO:0000259" key="1">
    <source>
        <dbReference type="Pfam" id="PF08241"/>
    </source>
</evidence>
<evidence type="ECO:0000313" key="3">
    <source>
        <dbReference type="Proteomes" id="UP000824204"/>
    </source>
</evidence>
<dbReference type="Pfam" id="PF08241">
    <property type="entry name" value="Methyltransf_11"/>
    <property type="match status" value="1"/>
</dbReference>
<comment type="caution">
    <text evidence="2">The sequence shown here is derived from an EMBL/GenBank/DDBJ whole genome shotgun (WGS) entry which is preliminary data.</text>
</comment>
<sequence length="201" mass="23223">MHRKNPLIYHYDTLIDENDDPTQDLPPLREYMDQWDGEPFLSALALSPDKCVLEIGVGTGRLALRTAPRCKKFTGIDLSPKTIERAEKNLASFQPRLICADFLTFPFPMTFDIIYSSLTFFHIRKKKKALKKIFRLLSAGGRFVLSVEKEQRKKLVCGSREIRLYPDSEQKMQKNLLQTGFFLQNKFETPFAIVFVAQKPC</sequence>
<reference evidence="2" key="2">
    <citation type="submission" date="2021-04" db="EMBL/GenBank/DDBJ databases">
        <authorList>
            <person name="Gilroy R."/>
        </authorList>
    </citation>
    <scope>NUCLEOTIDE SEQUENCE</scope>
    <source>
        <strain evidence="2">811</strain>
    </source>
</reference>
<dbReference type="GO" id="GO:0008757">
    <property type="term" value="F:S-adenosylmethionine-dependent methyltransferase activity"/>
    <property type="evidence" value="ECO:0007669"/>
    <property type="project" value="InterPro"/>
</dbReference>
<protein>
    <submittedName>
        <fullName evidence="2">Class I SAM-dependent methyltransferase</fullName>
    </submittedName>
</protein>
<dbReference type="EMBL" id="DXFX01000007">
    <property type="protein sequence ID" value="HIX06947.1"/>
    <property type="molecule type" value="Genomic_DNA"/>
</dbReference>
<keyword evidence="2" id="KW-0808">Transferase</keyword>
<dbReference type="Proteomes" id="UP000824204">
    <property type="component" value="Unassembled WGS sequence"/>
</dbReference>
<dbReference type="InterPro" id="IPR029063">
    <property type="entry name" value="SAM-dependent_MTases_sf"/>
</dbReference>